<dbReference type="Pfam" id="PF03184">
    <property type="entry name" value="DDE_1"/>
    <property type="match status" value="1"/>
</dbReference>
<gene>
    <name evidence="2" type="ORF">CONPUDRAFT_62851</name>
</gene>
<evidence type="ECO:0000313" key="2">
    <source>
        <dbReference type="EMBL" id="EIW77145.1"/>
    </source>
</evidence>
<dbReference type="OrthoDB" id="2618249at2759"/>
<organism evidence="2 3">
    <name type="scientific">Coniophora puteana (strain RWD-64-598)</name>
    <name type="common">Brown rot fungus</name>
    <dbReference type="NCBI Taxonomy" id="741705"/>
    <lineage>
        <taxon>Eukaryota</taxon>
        <taxon>Fungi</taxon>
        <taxon>Dikarya</taxon>
        <taxon>Basidiomycota</taxon>
        <taxon>Agaricomycotina</taxon>
        <taxon>Agaricomycetes</taxon>
        <taxon>Agaricomycetidae</taxon>
        <taxon>Boletales</taxon>
        <taxon>Coniophorineae</taxon>
        <taxon>Coniophoraceae</taxon>
        <taxon>Coniophora</taxon>
    </lineage>
</organism>
<dbReference type="AlphaFoldDB" id="A0A5M3MEW3"/>
<dbReference type="GeneID" id="19208261"/>
<dbReference type="EMBL" id="JH711584">
    <property type="protein sequence ID" value="EIW77145.1"/>
    <property type="molecule type" value="Genomic_DNA"/>
</dbReference>
<feature type="domain" description="DDE-1" evidence="1">
    <location>
        <begin position="12"/>
        <end position="67"/>
    </location>
</feature>
<evidence type="ECO:0000313" key="3">
    <source>
        <dbReference type="Proteomes" id="UP000053558"/>
    </source>
</evidence>
<dbReference type="Proteomes" id="UP000053558">
    <property type="component" value="Unassembled WGS sequence"/>
</dbReference>
<dbReference type="OMA" id="CNATRTE"/>
<accession>A0A5M3MEW3</accession>
<name>A0A5M3MEW3_CONPW</name>
<keyword evidence="3" id="KW-1185">Reference proteome</keyword>
<sequence length="67" mass="7878">KISGKKQDKFWLTIAIACNADNSVKFEPLFIGKVARLQCFYGCSPEQHSYYYKNNKNVWMTSNFFEE</sequence>
<reference evidence="3" key="1">
    <citation type="journal article" date="2012" name="Science">
        <title>The Paleozoic origin of enzymatic lignin decomposition reconstructed from 31 fungal genomes.</title>
        <authorList>
            <person name="Floudas D."/>
            <person name="Binder M."/>
            <person name="Riley R."/>
            <person name="Barry K."/>
            <person name="Blanchette R.A."/>
            <person name="Henrissat B."/>
            <person name="Martinez A.T."/>
            <person name="Otillar R."/>
            <person name="Spatafora J.W."/>
            <person name="Yadav J.S."/>
            <person name="Aerts A."/>
            <person name="Benoit I."/>
            <person name="Boyd A."/>
            <person name="Carlson A."/>
            <person name="Copeland A."/>
            <person name="Coutinho P.M."/>
            <person name="de Vries R.P."/>
            <person name="Ferreira P."/>
            <person name="Findley K."/>
            <person name="Foster B."/>
            <person name="Gaskell J."/>
            <person name="Glotzer D."/>
            <person name="Gorecki P."/>
            <person name="Heitman J."/>
            <person name="Hesse C."/>
            <person name="Hori C."/>
            <person name="Igarashi K."/>
            <person name="Jurgens J.A."/>
            <person name="Kallen N."/>
            <person name="Kersten P."/>
            <person name="Kohler A."/>
            <person name="Kuees U."/>
            <person name="Kumar T.K.A."/>
            <person name="Kuo A."/>
            <person name="LaButti K."/>
            <person name="Larrondo L.F."/>
            <person name="Lindquist E."/>
            <person name="Ling A."/>
            <person name="Lombard V."/>
            <person name="Lucas S."/>
            <person name="Lundell T."/>
            <person name="Martin R."/>
            <person name="McLaughlin D.J."/>
            <person name="Morgenstern I."/>
            <person name="Morin E."/>
            <person name="Murat C."/>
            <person name="Nagy L.G."/>
            <person name="Nolan M."/>
            <person name="Ohm R.A."/>
            <person name="Patyshakuliyeva A."/>
            <person name="Rokas A."/>
            <person name="Ruiz-Duenas F.J."/>
            <person name="Sabat G."/>
            <person name="Salamov A."/>
            <person name="Samejima M."/>
            <person name="Schmutz J."/>
            <person name="Slot J.C."/>
            <person name="St John F."/>
            <person name="Stenlid J."/>
            <person name="Sun H."/>
            <person name="Sun S."/>
            <person name="Syed K."/>
            <person name="Tsang A."/>
            <person name="Wiebenga A."/>
            <person name="Young D."/>
            <person name="Pisabarro A."/>
            <person name="Eastwood D.C."/>
            <person name="Martin F."/>
            <person name="Cullen D."/>
            <person name="Grigoriev I.V."/>
            <person name="Hibbett D.S."/>
        </authorList>
    </citation>
    <scope>NUCLEOTIDE SEQUENCE [LARGE SCALE GENOMIC DNA]</scope>
    <source>
        <strain evidence="3">RWD-64-598 SS2</strain>
    </source>
</reference>
<dbReference type="GO" id="GO:0003676">
    <property type="term" value="F:nucleic acid binding"/>
    <property type="evidence" value="ECO:0007669"/>
    <property type="project" value="InterPro"/>
</dbReference>
<dbReference type="InterPro" id="IPR004875">
    <property type="entry name" value="DDE_SF_endonuclease_dom"/>
</dbReference>
<dbReference type="KEGG" id="cput:CONPUDRAFT_62851"/>
<evidence type="ECO:0000259" key="1">
    <source>
        <dbReference type="Pfam" id="PF03184"/>
    </source>
</evidence>
<feature type="non-terminal residue" evidence="2">
    <location>
        <position position="1"/>
    </location>
</feature>
<dbReference type="RefSeq" id="XP_007772400.1">
    <property type="nucleotide sequence ID" value="XM_007774210.1"/>
</dbReference>
<proteinExistence type="predicted"/>
<protein>
    <recommendedName>
        <fullName evidence="1">DDE-1 domain-containing protein</fullName>
    </recommendedName>
</protein>
<comment type="caution">
    <text evidence="2">The sequence shown here is derived from an EMBL/GenBank/DDBJ whole genome shotgun (WGS) entry which is preliminary data.</text>
</comment>